<evidence type="ECO:0000313" key="3">
    <source>
        <dbReference type="RefSeq" id="XP_030384547.1"/>
    </source>
</evidence>
<accession>A0A6J2UBH0</accession>
<evidence type="ECO:0000256" key="1">
    <source>
        <dbReference type="SAM" id="SignalP"/>
    </source>
</evidence>
<proteinExistence type="predicted"/>
<feature type="signal peptide" evidence="1">
    <location>
        <begin position="1"/>
        <end position="25"/>
    </location>
</feature>
<evidence type="ECO:0000313" key="2">
    <source>
        <dbReference type="Proteomes" id="UP000504634"/>
    </source>
</evidence>
<reference evidence="3" key="1">
    <citation type="submission" date="2025-08" db="UniProtKB">
        <authorList>
            <consortium name="RefSeq"/>
        </authorList>
    </citation>
    <scope>IDENTIFICATION</scope>
    <source>
        <strain evidence="3">11010-0011.00</strain>
        <tissue evidence="3">Whole body</tissue>
    </source>
</reference>
<feature type="chain" id="PRO_5026800274" evidence="1">
    <location>
        <begin position="26"/>
        <end position="127"/>
    </location>
</feature>
<dbReference type="Proteomes" id="UP000504634">
    <property type="component" value="Unplaced"/>
</dbReference>
<organism evidence="2 3">
    <name type="scientific">Drosophila lebanonensis</name>
    <name type="common">Fruit fly</name>
    <name type="synonym">Scaptodrosophila lebanonensis</name>
    <dbReference type="NCBI Taxonomy" id="7225"/>
    <lineage>
        <taxon>Eukaryota</taxon>
        <taxon>Metazoa</taxon>
        <taxon>Ecdysozoa</taxon>
        <taxon>Arthropoda</taxon>
        <taxon>Hexapoda</taxon>
        <taxon>Insecta</taxon>
        <taxon>Pterygota</taxon>
        <taxon>Neoptera</taxon>
        <taxon>Endopterygota</taxon>
        <taxon>Diptera</taxon>
        <taxon>Brachycera</taxon>
        <taxon>Muscomorpha</taxon>
        <taxon>Ephydroidea</taxon>
        <taxon>Drosophilidae</taxon>
        <taxon>Scaptodrosophila</taxon>
    </lineage>
</organism>
<dbReference type="AlphaFoldDB" id="A0A6J2UBH0"/>
<keyword evidence="2" id="KW-1185">Reference proteome</keyword>
<dbReference type="RefSeq" id="XP_030384547.1">
    <property type="nucleotide sequence ID" value="XM_030528687.1"/>
</dbReference>
<name>A0A6J2UBH0_DROLE</name>
<gene>
    <name evidence="3" type="primary">LOC115631844</name>
</gene>
<dbReference type="GeneID" id="115631844"/>
<keyword evidence="1" id="KW-0732">Signal</keyword>
<dbReference type="OrthoDB" id="7871903at2759"/>
<protein>
    <submittedName>
        <fullName evidence="3">Uncharacterized protein LOC115631844</fullName>
    </submittedName>
</protein>
<sequence>MKTSNVYIVAIGITVLAVIIKGSTGENNDDSESIEWDQAASIIDSSRQLFLGKGKETSTPNFARLVIMRLIYGIASTMGIEDRLEDVFNGAFVPPGADDGIGIGLGDLEDNGNDGILGGIFEGDDIL</sequence>